<feature type="binding site" evidence="3">
    <location>
        <position position="62"/>
    </location>
    <ligand>
        <name>substrate</name>
    </ligand>
</feature>
<name>A0A550JIW2_9BACT</name>
<dbReference type="Gene3D" id="3.40.50.1240">
    <property type="entry name" value="Phosphoglycerate mutase-like"/>
    <property type="match status" value="1"/>
</dbReference>
<dbReference type="RefSeq" id="WP_092056380.1">
    <property type="nucleotide sequence ID" value="NZ_FOJJ01000012.1"/>
</dbReference>
<dbReference type="InterPro" id="IPR013078">
    <property type="entry name" value="His_Pase_superF_clade-1"/>
</dbReference>
<dbReference type="SUPFAM" id="SSF53254">
    <property type="entry name" value="Phosphoglycerate mutase-like"/>
    <property type="match status" value="1"/>
</dbReference>
<dbReference type="OrthoDB" id="9781415at2"/>
<dbReference type="InterPro" id="IPR050275">
    <property type="entry name" value="PGM_Phosphatase"/>
</dbReference>
<feature type="active site" description="Proton donor/acceptor" evidence="2">
    <location>
        <position position="86"/>
    </location>
</feature>
<dbReference type="InterPro" id="IPR017578">
    <property type="entry name" value="Ribazole_CobC"/>
</dbReference>
<organism evidence="4 5">
    <name type="scientific">Trichloromonas acetexigens</name>
    <dbReference type="NCBI Taxonomy" id="38815"/>
    <lineage>
        <taxon>Bacteria</taxon>
        <taxon>Pseudomonadati</taxon>
        <taxon>Thermodesulfobacteriota</taxon>
        <taxon>Desulfuromonadia</taxon>
        <taxon>Desulfuromonadales</taxon>
        <taxon>Trichloromonadaceae</taxon>
        <taxon>Trichloromonas</taxon>
    </lineage>
</organism>
<dbReference type="EMBL" id="VJVV01000002">
    <property type="protein sequence ID" value="TRO83154.1"/>
    <property type="molecule type" value="Genomic_DNA"/>
</dbReference>
<evidence type="ECO:0000313" key="4">
    <source>
        <dbReference type="EMBL" id="TRO83154.1"/>
    </source>
</evidence>
<protein>
    <recommendedName>
        <fullName evidence="1">Alpha-ribazole phosphatase</fullName>
        <ecNumber evidence="1">3.1.3.73</ecNumber>
    </recommendedName>
</protein>
<dbReference type="Proteomes" id="UP000317155">
    <property type="component" value="Unassembled WGS sequence"/>
</dbReference>
<evidence type="ECO:0000256" key="2">
    <source>
        <dbReference type="PIRSR" id="PIRSR613078-1"/>
    </source>
</evidence>
<evidence type="ECO:0000313" key="5">
    <source>
        <dbReference type="Proteomes" id="UP000317155"/>
    </source>
</evidence>
<feature type="active site" description="Tele-phosphohistidine intermediate" evidence="2">
    <location>
        <position position="13"/>
    </location>
</feature>
<evidence type="ECO:0000256" key="1">
    <source>
        <dbReference type="NCBIfam" id="TIGR03162"/>
    </source>
</evidence>
<keyword evidence="5" id="KW-1185">Reference proteome</keyword>
<dbReference type="PANTHER" id="PTHR48100:SF10">
    <property type="entry name" value="2-CARBOXY-D-ARABINITOL-1-PHOSPHATASE-RELATED"/>
    <property type="match status" value="1"/>
</dbReference>
<reference evidence="4 5" key="1">
    <citation type="submission" date="2019-07" db="EMBL/GenBank/DDBJ databases">
        <title>Insights of Desulfuromonas acetexigens electromicrobiology.</title>
        <authorList>
            <person name="Katuri K."/>
            <person name="Sapireddy V."/>
            <person name="Shaw D.R."/>
            <person name="Saikaly P."/>
        </authorList>
    </citation>
    <scope>NUCLEOTIDE SEQUENCE [LARGE SCALE GENOMIC DNA]</scope>
    <source>
        <strain evidence="4 5">2873</strain>
    </source>
</reference>
<dbReference type="CDD" id="cd07067">
    <property type="entry name" value="HP_PGM_like"/>
    <property type="match status" value="1"/>
</dbReference>
<gene>
    <name evidence="4" type="primary">cobC</name>
    <name evidence="4" type="ORF">FL622_03460</name>
</gene>
<dbReference type="GO" id="GO:0009236">
    <property type="term" value="P:cobalamin biosynthetic process"/>
    <property type="evidence" value="ECO:0007669"/>
    <property type="project" value="UniProtKB-UniRule"/>
</dbReference>
<dbReference type="EC" id="3.1.3.73" evidence="1"/>
<sequence>MTSAPTRIHLIRHGQVVGFEDKRYNGQGDVPLTAEGLAQYRALLPRLESCPLRAVYSSDLSRCLQGAQLLAASHGLTPMATAELRELHIGEWEGLTWKELQARYPQEWQARLADIVHYRVPGGETLLDLAARLRPALRRILDRHPGEEVLVVGHGGVNRVLLLDAIGAPLDRLFRIEQNYGCHNIIDYSPDGTAVVKLLNG</sequence>
<dbReference type="SMART" id="SM00855">
    <property type="entry name" value="PGAM"/>
    <property type="match status" value="1"/>
</dbReference>
<proteinExistence type="predicted"/>
<dbReference type="NCBIfam" id="TIGR03162">
    <property type="entry name" value="ribazole_cobC"/>
    <property type="match status" value="1"/>
</dbReference>
<dbReference type="Pfam" id="PF00300">
    <property type="entry name" value="His_Phos_1"/>
    <property type="match status" value="1"/>
</dbReference>
<dbReference type="InterPro" id="IPR029033">
    <property type="entry name" value="His_PPase_superfam"/>
</dbReference>
<accession>A0A550JIW2</accession>
<evidence type="ECO:0000256" key="3">
    <source>
        <dbReference type="PIRSR" id="PIRSR613078-2"/>
    </source>
</evidence>
<dbReference type="PANTHER" id="PTHR48100">
    <property type="entry name" value="BROAD-SPECIFICITY PHOSPHATASE YOR283W-RELATED"/>
    <property type="match status" value="1"/>
</dbReference>
<dbReference type="AlphaFoldDB" id="A0A550JIW2"/>
<comment type="caution">
    <text evidence="4">The sequence shown here is derived from an EMBL/GenBank/DDBJ whole genome shotgun (WGS) entry which is preliminary data.</text>
</comment>
<dbReference type="GO" id="GO:0043755">
    <property type="term" value="F:alpha-ribazole phosphatase activity"/>
    <property type="evidence" value="ECO:0007669"/>
    <property type="project" value="UniProtKB-UniRule"/>
</dbReference>